<dbReference type="EMBL" id="BBNU01000037">
    <property type="protein sequence ID" value="GAL82621.1"/>
    <property type="molecule type" value="Genomic_DNA"/>
</dbReference>
<evidence type="ECO:0000313" key="2">
    <source>
        <dbReference type="EMBL" id="GAL82621.1"/>
    </source>
</evidence>
<dbReference type="Proteomes" id="UP000029644">
    <property type="component" value="Unassembled WGS sequence"/>
</dbReference>
<dbReference type="Proteomes" id="UP000294824">
    <property type="component" value="Unassembled WGS sequence"/>
</dbReference>
<accession>A0A4R8MFV9</accession>
<organism evidence="1 5">
    <name type="scientific">Algibacter lectus</name>
    <dbReference type="NCBI Taxonomy" id="221126"/>
    <lineage>
        <taxon>Bacteria</taxon>
        <taxon>Pseudomonadati</taxon>
        <taxon>Bacteroidota</taxon>
        <taxon>Flavobacteriia</taxon>
        <taxon>Flavobacteriales</taxon>
        <taxon>Flavobacteriaceae</taxon>
        <taxon>Algibacter</taxon>
    </lineage>
</organism>
<comment type="caution">
    <text evidence="1">The sequence shown here is derived from an EMBL/GenBank/DDBJ whole genome shotgun (WGS) entry which is preliminary data.</text>
</comment>
<evidence type="ECO:0000313" key="4">
    <source>
        <dbReference type="Proteomes" id="UP000029643"/>
    </source>
</evidence>
<accession>A0A090VAN4</accession>
<reference evidence="3 6" key="2">
    <citation type="submission" date="2019-03" db="EMBL/GenBank/DDBJ databases">
        <title>Genomic Encyclopedia of Type Strains, Phase III (KMG-III): the genomes of soil and plant-associated and newly described type strains.</title>
        <authorList>
            <person name="Whitman W."/>
        </authorList>
    </citation>
    <scope>NUCLEOTIDE SEQUENCE [LARGE SCALE GENOMIC DNA]</scope>
    <source>
        <strain evidence="3 6">CECT 8301</strain>
    </source>
</reference>
<evidence type="ECO:0000313" key="1">
    <source>
        <dbReference type="EMBL" id="GAL61856.1"/>
    </source>
</evidence>
<protein>
    <submittedName>
        <fullName evidence="1">Uncharacterized protein</fullName>
    </submittedName>
</protein>
<dbReference type="EMBL" id="BBNQ01000004">
    <property type="protein sequence ID" value="GAL61856.1"/>
    <property type="molecule type" value="Genomic_DNA"/>
</dbReference>
<evidence type="ECO:0000313" key="5">
    <source>
        <dbReference type="Proteomes" id="UP000029644"/>
    </source>
</evidence>
<dbReference type="Proteomes" id="UP000029643">
    <property type="component" value="Unassembled WGS sequence"/>
</dbReference>
<gene>
    <name evidence="3" type="ORF">DFQ06_0243</name>
    <name evidence="2" type="ORF">JCM19274_4074</name>
    <name evidence="1" type="ORF">JCM19300_602</name>
</gene>
<evidence type="ECO:0000313" key="6">
    <source>
        <dbReference type="Proteomes" id="UP000294824"/>
    </source>
</evidence>
<keyword evidence="6" id="KW-1185">Reference proteome</keyword>
<name>A0A090VAN4_9FLAO</name>
<dbReference type="EMBL" id="SORL01000007">
    <property type="protein sequence ID" value="TDY63367.1"/>
    <property type="molecule type" value="Genomic_DNA"/>
</dbReference>
<dbReference type="RefSeq" id="WP_159140118.1">
    <property type="nucleotide sequence ID" value="NZ_BBNQ01000004.1"/>
</dbReference>
<proteinExistence type="predicted"/>
<reference evidence="4 5" key="1">
    <citation type="journal article" date="2014" name="Genome Announc.">
        <title>Draft Genome Sequences of Marine Flavobacterium Algibacter lectus Strains SS8 and NR4.</title>
        <authorList>
            <person name="Takatani N."/>
            <person name="Nakanishi M."/>
            <person name="Meirelles P."/>
            <person name="Mino S."/>
            <person name="Suda W."/>
            <person name="Oshima K."/>
            <person name="Hattori M."/>
            <person name="Ohkuma M."/>
            <person name="Hosokawa M."/>
            <person name="Miyashita K."/>
            <person name="Thompson F.L."/>
            <person name="Niwa A."/>
            <person name="Sawabe T."/>
            <person name="Sawabe T."/>
        </authorList>
    </citation>
    <scope>NUCLEOTIDE SEQUENCE [LARGE SCALE GENOMIC DNA]</scope>
    <source>
        <strain evidence="2">JCM 19274</strain>
        <strain evidence="1 5">JCM 19300</strain>
        <strain evidence="4">JCM19274</strain>
    </source>
</reference>
<dbReference type="AlphaFoldDB" id="A0A090VAN4"/>
<evidence type="ECO:0000313" key="3">
    <source>
        <dbReference type="EMBL" id="TDY63367.1"/>
    </source>
</evidence>
<sequence length="58" mass="6481">MILTVTLTFTLLVFVNLLLLKFSCNKTVKTTKVNKQPVILAPYLELDAMQERLAPTGS</sequence>